<gene>
    <name evidence="1" type="ORF">CCMP2556_LOCUS17752</name>
</gene>
<reference evidence="1 2" key="1">
    <citation type="submission" date="2024-02" db="EMBL/GenBank/DDBJ databases">
        <authorList>
            <person name="Chen Y."/>
            <person name="Shah S."/>
            <person name="Dougan E. K."/>
            <person name="Thang M."/>
            <person name="Chan C."/>
        </authorList>
    </citation>
    <scope>NUCLEOTIDE SEQUENCE [LARGE SCALE GENOMIC DNA]</scope>
</reference>
<sequence>MMPSKDGGFIATIQQGFQGIFGHLATSKEEVLKKRGPMSAVEYEAVPGDDLDQRVQFFARQIPEHLGEWLKIYRKARGEYEVSGEVVRMAWQSTVGPPTPEMPEGKILREVFVFAESETNSDVPAEPLHLYLRHSANVAYDLHFGSAMMKVPEQNRLSFAEEIGTLLKDSDADSKYKV</sequence>
<comment type="caution">
    <text evidence="1">The sequence shown here is derived from an EMBL/GenBank/DDBJ whole genome shotgun (WGS) entry which is preliminary data.</text>
</comment>
<evidence type="ECO:0000313" key="2">
    <source>
        <dbReference type="Proteomes" id="UP001642484"/>
    </source>
</evidence>
<name>A0ABP0KUM6_9DINO</name>
<proteinExistence type="predicted"/>
<dbReference type="EMBL" id="CAXAMN010009891">
    <property type="protein sequence ID" value="CAK9030109.1"/>
    <property type="molecule type" value="Genomic_DNA"/>
</dbReference>
<keyword evidence="2" id="KW-1185">Reference proteome</keyword>
<accession>A0ABP0KUM6</accession>
<protein>
    <submittedName>
        <fullName evidence="1">Uncharacterized protein</fullName>
    </submittedName>
</protein>
<evidence type="ECO:0000313" key="1">
    <source>
        <dbReference type="EMBL" id="CAK9030109.1"/>
    </source>
</evidence>
<organism evidence="1 2">
    <name type="scientific">Durusdinium trenchii</name>
    <dbReference type="NCBI Taxonomy" id="1381693"/>
    <lineage>
        <taxon>Eukaryota</taxon>
        <taxon>Sar</taxon>
        <taxon>Alveolata</taxon>
        <taxon>Dinophyceae</taxon>
        <taxon>Suessiales</taxon>
        <taxon>Symbiodiniaceae</taxon>
        <taxon>Durusdinium</taxon>
    </lineage>
</organism>
<dbReference type="Proteomes" id="UP001642484">
    <property type="component" value="Unassembled WGS sequence"/>
</dbReference>